<evidence type="ECO:0000256" key="8">
    <source>
        <dbReference type="ARBA" id="ARBA00064856"/>
    </source>
</evidence>
<keyword evidence="3" id="KW-0272">Extracellular matrix</keyword>
<evidence type="ECO:0000256" key="2">
    <source>
        <dbReference type="ARBA" id="ARBA00022525"/>
    </source>
</evidence>
<dbReference type="PROSITE" id="PS51403">
    <property type="entry name" value="NC1_IV"/>
    <property type="match status" value="1"/>
</dbReference>
<dbReference type="AlphaFoldDB" id="A0AAV2S2I8"/>
<keyword evidence="6" id="KW-0176">Collagen</keyword>
<reference evidence="10 11" key="1">
    <citation type="submission" date="2024-05" db="EMBL/GenBank/DDBJ databases">
        <authorList>
            <person name="Wallberg A."/>
        </authorList>
    </citation>
    <scope>NUCLEOTIDE SEQUENCE [LARGE SCALE GENOMIC DNA]</scope>
</reference>
<keyword evidence="5" id="KW-0084">Basement membrane</keyword>
<evidence type="ECO:0000256" key="1">
    <source>
        <dbReference type="ARBA" id="ARBA00004302"/>
    </source>
</evidence>
<dbReference type="Gene3D" id="2.170.240.10">
    <property type="entry name" value="Collagen IV, non-collagenous"/>
    <property type="match status" value="1"/>
</dbReference>
<dbReference type="PANTHER" id="PTHR14619">
    <property type="entry name" value="NEURON-DERIVED NEUROTROPHIC FACTOR"/>
    <property type="match status" value="1"/>
</dbReference>
<dbReference type="Pfam" id="PF01413">
    <property type="entry name" value="C4"/>
    <property type="match status" value="2"/>
</dbReference>
<dbReference type="FunFam" id="2.170.240.10:FF:000001">
    <property type="entry name" value="Collagen IV alpha 1 chain"/>
    <property type="match status" value="1"/>
</dbReference>
<keyword evidence="4" id="KW-0677">Repeat</keyword>
<accession>A0AAV2S2I8</accession>
<dbReference type="SMART" id="SM00111">
    <property type="entry name" value="C4"/>
    <property type="match status" value="2"/>
</dbReference>
<name>A0AAV2S2I8_MEGNR</name>
<comment type="caution">
    <text evidence="10">The sequence shown here is derived from an EMBL/GenBank/DDBJ whole genome shotgun (WGS) entry which is preliminary data.</text>
</comment>
<organism evidence="10 11">
    <name type="scientific">Meganyctiphanes norvegica</name>
    <name type="common">Northern krill</name>
    <name type="synonym">Thysanopoda norvegica</name>
    <dbReference type="NCBI Taxonomy" id="48144"/>
    <lineage>
        <taxon>Eukaryota</taxon>
        <taxon>Metazoa</taxon>
        <taxon>Ecdysozoa</taxon>
        <taxon>Arthropoda</taxon>
        <taxon>Crustacea</taxon>
        <taxon>Multicrustacea</taxon>
        <taxon>Malacostraca</taxon>
        <taxon>Eumalacostraca</taxon>
        <taxon>Eucarida</taxon>
        <taxon>Euphausiacea</taxon>
        <taxon>Euphausiidae</taxon>
        <taxon>Meganyctiphanes</taxon>
    </lineage>
</organism>
<evidence type="ECO:0000313" key="11">
    <source>
        <dbReference type="Proteomes" id="UP001497623"/>
    </source>
</evidence>
<dbReference type="GO" id="GO:0005581">
    <property type="term" value="C:collagen trimer"/>
    <property type="evidence" value="ECO:0007669"/>
    <property type="project" value="UniProtKB-KW"/>
</dbReference>
<dbReference type="InterPro" id="IPR016187">
    <property type="entry name" value="CTDL_fold"/>
</dbReference>
<dbReference type="InterPro" id="IPR036954">
    <property type="entry name" value="Collagen_IV_NC_sf"/>
</dbReference>
<feature type="non-terminal residue" evidence="10">
    <location>
        <position position="1"/>
    </location>
</feature>
<dbReference type="GO" id="GO:0009792">
    <property type="term" value="P:embryo development ending in birth or egg hatching"/>
    <property type="evidence" value="ECO:0007669"/>
    <property type="project" value="UniProtKB-ARBA"/>
</dbReference>
<keyword evidence="11" id="KW-1185">Reference proteome</keyword>
<evidence type="ECO:0000256" key="4">
    <source>
        <dbReference type="ARBA" id="ARBA00022737"/>
    </source>
</evidence>
<feature type="domain" description="Collagen IV NC1" evidence="9">
    <location>
        <begin position="19"/>
        <end position="242"/>
    </location>
</feature>
<evidence type="ECO:0000256" key="5">
    <source>
        <dbReference type="ARBA" id="ARBA00022869"/>
    </source>
</evidence>
<dbReference type="InterPro" id="IPR001442">
    <property type="entry name" value="Collagen_IV_NC"/>
</dbReference>
<protein>
    <recommendedName>
        <fullName evidence="9">Collagen IV NC1 domain-containing protein</fullName>
    </recommendedName>
</protein>
<evidence type="ECO:0000256" key="6">
    <source>
        <dbReference type="ARBA" id="ARBA00023119"/>
    </source>
</evidence>
<evidence type="ECO:0000259" key="9">
    <source>
        <dbReference type="PROSITE" id="PS51403"/>
    </source>
</evidence>
<dbReference type="GO" id="GO:0005604">
    <property type="term" value="C:basement membrane"/>
    <property type="evidence" value="ECO:0007669"/>
    <property type="project" value="UniProtKB-SubCell"/>
</dbReference>
<comment type="subcellular location">
    <subcellularLocation>
        <location evidence="1">Secreted</location>
        <location evidence="1">Extracellular space</location>
        <location evidence="1">Extracellular matrix</location>
        <location evidence="1">Basement membrane</location>
    </subcellularLocation>
</comment>
<dbReference type="InterPro" id="IPR019326">
    <property type="entry name" value="NDNF"/>
</dbReference>
<keyword evidence="2" id="KW-0964">Secreted</keyword>
<sequence>GRPGPKGEPDVMRRPPRQIYLFTRHSQSSLTPTCPEGTATMWEGYSLLHVTSSANAQGQDLGSPGSCLRRFSYMPYVFCNLNNVCNYAQRNSYSYWLSTAEPLPAMMQPIEGTDVQNYISRCTVCESRTKPVAIHSQETYIPDCPNGWYSLWTGYSFLMNTDAGGEGVGQSLSSPGSCLENFRSHPYIECQAHGRCDGFPTGLSFWLAIVDQMNWSRPRSGKFKAVEITSKIGRCNVCSRIPLFYTV</sequence>
<proteinExistence type="predicted"/>
<dbReference type="EMBL" id="CAXKWB010037784">
    <property type="protein sequence ID" value="CAL4150629.1"/>
    <property type="molecule type" value="Genomic_DNA"/>
</dbReference>
<gene>
    <name evidence="10" type="ORF">MNOR_LOCUS30595</name>
</gene>
<dbReference type="GO" id="GO:0005201">
    <property type="term" value="F:extracellular matrix structural constituent"/>
    <property type="evidence" value="ECO:0007669"/>
    <property type="project" value="InterPro"/>
</dbReference>
<comment type="subunit">
    <text evidence="8">Trimers of two alpha 1(IV) and one alpha 2(IV) chain. Type IV collagen forms a mesh-like network linked through intermolecular interactions between 7S domains and between NC1 domains.</text>
</comment>
<evidence type="ECO:0000256" key="7">
    <source>
        <dbReference type="ARBA" id="ARBA00023157"/>
    </source>
</evidence>
<evidence type="ECO:0000256" key="3">
    <source>
        <dbReference type="ARBA" id="ARBA00022530"/>
    </source>
</evidence>
<dbReference type="Proteomes" id="UP001497623">
    <property type="component" value="Unassembled WGS sequence"/>
</dbReference>
<evidence type="ECO:0000313" key="10">
    <source>
        <dbReference type="EMBL" id="CAL4150629.1"/>
    </source>
</evidence>
<dbReference type="SUPFAM" id="SSF56436">
    <property type="entry name" value="C-type lectin-like"/>
    <property type="match status" value="2"/>
</dbReference>
<keyword evidence="7" id="KW-1015">Disulfide bond</keyword>
<dbReference type="PANTHER" id="PTHR14619:SF7">
    <property type="match status" value="1"/>
</dbReference>